<proteinExistence type="predicted"/>
<accession>A0A0E9VP97</accession>
<dbReference type="EMBL" id="GBXM01028695">
    <property type="protein sequence ID" value="JAH79882.1"/>
    <property type="molecule type" value="Transcribed_RNA"/>
</dbReference>
<evidence type="ECO:0000313" key="1">
    <source>
        <dbReference type="EMBL" id="JAH79882.1"/>
    </source>
</evidence>
<name>A0A0E9VP97_ANGAN</name>
<sequence length="12" mass="1429">MCALLFKYIMVP</sequence>
<reference evidence="1" key="2">
    <citation type="journal article" date="2015" name="Fish Shellfish Immunol.">
        <title>Early steps in the European eel (Anguilla anguilla)-Vibrio vulnificus interaction in the gills: Role of the RtxA13 toxin.</title>
        <authorList>
            <person name="Callol A."/>
            <person name="Pajuelo D."/>
            <person name="Ebbesson L."/>
            <person name="Teles M."/>
            <person name="MacKenzie S."/>
            <person name="Amaro C."/>
        </authorList>
    </citation>
    <scope>NUCLEOTIDE SEQUENCE</scope>
</reference>
<organism evidence="1">
    <name type="scientific">Anguilla anguilla</name>
    <name type="common">European freshwater eel</name>
    <name type="synonym">Muraena anguilla</name>
    <dbReference type="NCBI Taxonomy" id="7936"/>
    <lineage>
        <taxon>Eukaryota</taxon>
        <taxon>Metazoa</taxon>
        <taxon>Chordata</taxon>
        <taxon>Craniata</taxon>
        <taxon>Vertebrata</taxon>
        <taxon>Euteleostomi</taxon>
        <taxon>Actinopterygii</taxon>
        <taxon>Neopterygii</taxon>
        <taxon>Teleostei</taxon>
        <taxon>Anguilliformes</taxon>
        <taxon>Anguillidae</taxon>
        <taxon>Anguilla</taxon>
    </lineage>
</organism>
<reference evidence="1" key="1">
    <citation type="submission" date="2014-11" db="EMBL/GenBank/DDBJ databases">
        <authorList>
            <person name="Amaro Gonzalez C."/>
        </authorList>
    </citation>
    <scope>NUCLEOTIDE SEQUENCE</scope>
</reference>
<protein>
    <submittedName>
        <fullName evidence="1">Uncharacterized protein</fullName>
    </submittedName>
</protein>